<reference evidence="4" key="1">
    <citation type="submission" date="2016-10" db="EMBL/GenBank/DDBJ databases">
        <authorList>
            <person name="Varghese N."/>
            <person name="Submissions S."/>
        </authorList>
    </citation>
    <scope>NUCLEOTIDE SEQUENCE [LARGE SCALE GENOMIC DNA]</scope>
    <source>
        <strain evidence="4">DSM 22126</strain>
    </source>
</reference>
<keyword evidence="4" id="KW-1185">Reference proteome</keyword>
<dbReference type="Gene3D" id="3.40.710.10">
    <property type="entry name" value="DD-peptidase/beta-lactamase superfamily"/>
    <property type="match status" value="1"/>
</dbReference>
<dbReference type="InterPro" id="IPR012338">
    <property type="entry name" value="Beta-lactam/transpept-like"/>
</dbReference>
<dbReference type="InterPro" id="IPR036138">
    <property type="entry name" value="PBP_dimer_sf"/>
</dbReference>
<proteinExistence type="predicted"/>
<dbReference type="PANTHER" id="PTHR30627:SF24">
    <property type="entry name" value="PENICILLIN-BINDING PROTEIN 4B"/>
    <property type="match status" value="1"/>
</dbReference>
<dbReference type="STRING" id="545619.SAMN04489860_0459"/>
<dbReference type="AlphaFoldDB" id="A0A1H1N7Q1"/>
<dbReference type="GO" id="GO:0005886">
    <property type="term" value="C:plasma membrane"/>
    <property type="evidence" value="ECO:0007669"/>
    <property type="project" value="TreeGrafter"/>
</dbReference>
<evidence type="ECO:0000259" key="2">
    <source>
        <dbReference type="Pfam" id="PF21922"/>
    </source>
</evidence>
<feature type="domain" description="Penicillin binding protein A dimerisation" evidence="2">
    <location>
        <begin position="52"/>
        <end position="134"/>
    </location>
</feature>
<dbReference type="InterPro" id="IPR054120">
    <property type="entry name" value="PBPA_dimer"/>
</dbReference>
<dbReference type="GO" id="GO:0008658">
    <property type="term" value="F:penicillin binding"/>
    <property type="evidence" value="ECO:0007669"/>
    <property type="project" value="InterPro"/>
</dbReference>
<dbReference type="InterPro" id="IPR050515">
    <property type="entry name" value="Beta-lactam/transpept"/>
</dbReference>
<protein>
    <submittedName>
        <fullName evidence="3">Cell elongation-specific peptidoglycan D,D-transpeptidase</fullName>
    </submittedName>
</protein>
<organism evidence="3 4">
    <name type="scientific">Paraoerskovia marina</name>
    <dbReference type="NCBI Taxonomy" id="545619"/>
    <lineage>
        <taxon>Bacteria</taxon>
        <taxon>Bacillati</taxon>
        <taxon>Actinomycetota</taxon>
        <taxon>Actinomycetes</taxon>
        <taxon>Micrococcales</taxon>
        <taxon>Cellulomonadaceae</taxon>
        <taxon>Paraoerskovia</taxon>
    </lineage>
</organism>
<feature type="domain" description="Penicillin-binding protein transpeptidase" evidence="1">
    <location>
        <begin position="155"/>
        <end position="481"/>
    </location>
</feature>
<dbReference type="GO" id="GO:0071972">
    <property type="term" value="F:peptidoglycan L,D-transpeptidase activity"/>
    <property type="evidence" value="ECO:0007669"/>
    <property type="project" value="TreeGrafter"/>
</dbReference>
<dbReference type="RefSeq" id="WP_083371426.1">
    <property type="nucleotide sequence ID" value="NZ_LT629776.1"/>
</dbReference>
<name>A0A1H1N7Q1_9CELL</name>
<dbReference type="Proteomes" id="UP000185663">
    <property type="component" value="Chromosome I"/>
</dbReference>
<evidence type="ECO:0000313" key="3">
    <source>
        <dbReference type="EMBL" id="SDR95043.1"/>
    </source>
</evidence>
<accession>A0A1H1N7Q1</accession>
<evidence type="ECO:0000259" key="1">
    <source>
        <dbReference type="Pfam" id="PF00905"/>
    </source>
</evidence>
<dbReference type="SUPFAM" id="SSF56519">
    <property type="entry name" value="Penicillin binding protein dimerisation domain"/>
    <property type="match status" value="1"/>
</dbReference>
<evidence type="ECO:0000313" key="4">
    <source>
        <dbReference type="Proteomes" id="UP000185663"/>
    </source>
</evidence>
<dbReference type="Gene3D" id="3.90.1310.10">
    <property type="entry name" value="Penicillin-binding protein 2a (Domain 2)"/>
    <property type="match status" value="1"/>
</dbReference>
<dbReference type="InterPro" id="IPR001460">
    <property type="entry name" value="PCN-bd_Tpept"/>
</dbReference>
<dbReference type="EMBL" id="LT629776">
    <property type="protein sequence ID" value="SDR95043.1"/>
    <property type="molecule type" value="Genomic_DNA"/>
</dbReference>
<gene>
    <name evidence="3" type="ORF">SAMN04489860_0459</name>
</gene>
<dbReference type="PANTHER" id="PTHR30627">
    <property type="entry name" value="PEPTIDOGLYCAN D,D-TRANSPEPTIDASE"/>
    <property type="match status" value="1"/>
</dbReference>
<dbReference type="SUPFAM" id="SSF56601">
    <property type="entry name" value="beta-lactamase/transpeptidase-like"/>
    <property type="match status" value="1"/>
</dbReference>
<dbReference type="Pfam" id="PF21922">
    <property type="entry name" value="PBP_dimer_2"/>
    <property type="match status" value="1"/>
</dbReference>
<dbReference type="eggNOG" id="COG0768">
    <property type="taxonomic scope" value="Bacteria"/>
</dbReference>
<dbReference type="Pfam" id="PF00905">
    <property type="entry name" value="Transpeptidase"/>
    <property type="match status" value="1"/>
</dbReference>
<dbReference type="GO" id="GO:0071555">
    <property type="term" value="P:cell wall organization"/>
    <property type="evidence" value="ECO:0007669"/>
    <property type="project" value="TreeGrafter"/>
</dbReference>
<sequence length="486" mass="50639">MNVPIRRVATIALLMVLALMVSTTIIQVFRAPDISADPRNKRTIYEQYGRARGPIVVEGDSIAKSEPVDDPYQYQREYTDGELYAPVTGFYSLVNGSTGIEAAEDDYLSGTADDLWFTRIKDLLTGNTPQGSSVELTLNAAAQQAAWDGLGDQVGAVVAIEPATGKILAMVSKPSYDPNVLADHDLGAASDSYSALVDDDTDPLINRAIAGDTYPPGSTFKLVTSAAALESGDYEPDTVIPAPDVYQYPNSTAVLPNFGGEQCDPSGEQTLAEALEISCNTAFAELAVAIGEDALREQAEAFGYDTDLSIPMTVTPSRFPATDDLDEAGLARAGIGQGDVFATPLEIAMTSAAIANGGEQMQPYLVDTVRSPDLDVVSQTAPQTLRQSVSSETASELTEMMLGVVEDGTGTAAQISGVEVAGKSGTAQHGDGTENPHAWFTAFAPADNPQVAVAVIVEDGGSQGSEATGGSVSAPIASAVIQAVLG</sequence>
<dbReference type="OrthoDB" id="9766847at2"/>